<dbReference type="EMBL" id="JBBXMP010000070">
    <property type="protein sequence ID" value="KAL0063938.1"/>
    <property type="molecule type" value="Genomic_DNA"/>
</dbReference>
<feature type="compositionally biased region" description="Low complexity" evidence="1">
    <location>
        <begin position="1"/>
        <end position="14"/>
    </location>
</feature>
<protein>
    <submittedName>
        <fullName evidence="2">Uncharacterized protein</fullName>
    </submittedName>
</protein>
<proteinExistence type="predicted"/>
<feature type="compositionally biased region" description="Basic and acidic residues" evidence="1">
    <location>
        <begin position="68"/>
        <end position="86"/>
    </location>
</feature>
<feature type="compositionally biased region" description="Polar residues" evidence="1">
    <location>
        <begin position="55"/>
        <end position="67"/>
    </location>
</feature>
<feature type="region of interest" description="Disordered" evidence="1">
    <location>
        <begin position="1"/>
        <end position="100"/>
    </location>
</feature>
<name>A0ABR2ZRA8_9AGAR</name>
<accession>A0ABR2ZRA8</accession>
<sequence length="180" mass="20416">MPKASKAKVQSAKSGNKHKVSKSLQPREDEITNGDLVDEYTHEAIVPPRRRPKSSTHAIQGDTNIEVQQKRPERATKKRAIEEKIWMDPQAGVPKGKGAADAHKALKRERALSNAESHRQVCHKDAVTKGQTQNQPWPSGLPYMRHCGCFKIALSEERVWIDEHIDVYAIKYFPTRHCVH</sequence>
<comment type="caution">
    <text evidence="2">The sequence shown here is derived from an EMBL/GenBank/DDBJ whole genome shotgun (WGS) entry which is preliminary data.</text>
</comment>
<reference evidence="2 3" key="1">
    <citation type="submission" date="2024-05" db="EMBL/GenBank/DDBJ databases">
        <title>A draft genome resource for the thread blight pathogen Marasmius tenuissimus strain MS-2.</title>
        <authorList>
            <person name="Yulfo-Soto G.E."/>
            <person name="Baruah I.K."/>
            <person name="Amoako-Attah I."/>
            <person name="Bukari Y."/>
            <person name="Meinhardt L.W."/>
            <person name="Bailey B.A."/>
            <person name="Cohen S.P."/>
        </authorList>
    </citation>
    <scope>NUCLEOTIDE SEQUENCE [LARGE SCALE GENOMIC DNA]</scope>
    <source>
        <strain evidence="2 3">MS-2</strain>
    </source>
</reference>
<evidence type="ECO:0000256" key="1">
    <source>
        <dbReference type="SAM" id="MobiDB-lite"/>
    </source>
</evidence>
<evidence type="ECO:0000313" key="3">
    <source>
        <dbReference type="Proteomes" id="UP001437256"/>
    </source>
</evidence>
<evidence type="ECO:0000313" key="2">
    <source>
        <dbReference type="EMBL" id="KAL0063938.1"/>
    </source>
</evidence>
<dbReference type="Proteomes" id="UP001437256">
    <property type="component" value="Unassembled WGS sequence"/>
</dbReference>
<organism evidence="2 3">
    <name type="scientific">Marasmius tenuissimus</name>
    <dbReference type="NCBI Taxonomy" id="585030"/>
    <lineage>
        <taxon>Eukaryota</taxon>
        <taxon>Fungi</taxon>
        <taxon>Dikarya</taxon>
        <taxon>Basidiomycota</taxon>
        <taxon>Agaricomycotina</taxon>
        <taxon>Agaricomycetes</taxon>
        <taxon>Agaricomycetidae</taxon>
        <taxon>Agaricales</taxon>
        <taxon>Marasmiineae</taxon>
        <taxon>Marasmiaceae</taxon>
        <taxon>Marasmius</taxon>
    </lineage>
</organism>
<keyword evidence="3" id="KW-1185">Reference proteome</keyword>
<gene>
    <name evidence="2" type="ORF">AAF712_009128</name>
</gene>